<feature type="modified residue" description="4-aspartylphosphate" evidence="5">
    <location>
        <position position="55"/>
    </location>
</feature>
<dbReference type="InterPro" id="IPR027417">
    <property type="entry name" value="P-loop_NTPase"/>
</dbReference>
<evidence type="ECO:0000256" key="1">
    <source>
        <dbReference type="ARBA" id="ARBA00022741"/>
    </source>
</evidence>
<dbReference type="CDD" id="cd00156">
    <property type="entry name" value="REC"/>
    <property type="match status" value="1"/>
</dbReference>
<dbReference type="SUPFAM" id="SSF52172">
    <property type="entry name" value="CheY-like"/>
    <property type="match status" value="1"/>
</dbReference>
<dbReference type="GO" id="GO:0000160">
    <property type="term" value="P:phosphorelay signal transduction system"/>
    <property type="evidence" value="ECO:0007669"/>
    <property type="project" value="InterPro"/>
</dbReference>
<feature type="domain" description="Response regulatory" evidence="7">
    <location>
        <begin position="6"/>
        <end position="125"/>
    </location>
</feature>
<dbReference type="PRINTS" id="PR01590">
    <property type="entry name" value="HTHFIS"/>
</dbReference>
<dbReference type="PROSITE" id="PS00676">
    <property type="entry name" value="SIGMA54_INTERACT_2"/>
    <property type="match status" value="1"/>
</dbReference>
<dbReference type="GO" id="GO:0006355">
    <property type="term" value="P:regulation of DNA-templated transcription"/>
    <property type="evidence" value="ECO:0007669"/>
    <property type="project" value="InterPro"/>
</dbReference>
<keyword evidence="3" id="KW-0805">Transcription regulation</keyword>
<dbReference type="Gene3D" id="1.10.10.60">
    <property type="entry name" value="Homeodomain-like"/>
    <property type="match status" value="1"/>
</dbReference>
<dbReference type="Gene3D" id="1.10.8.60">
    <property type="match status" value="1"/>
</dbReference>
<dbReference type="EMBL" id="JAHLFJ010000100">
    <property type="protein sequence ID" value="MBU3857089.1"/>
    <property type="molecule type" value="Genomic_DNA"/>
</dbReference>
<dbReference type="PANTHER" id="PTHR32071">
    <property type="entry name" value="TRANSCRIPTIONAL REGULATORY PROTEIN"/>
    <property type="match status" value="1"/>
</dbReference>
<evidence type="ECO:0000313" key="9">
    <source>
        <dbReference type="Proteomes" id="UP000784286"/>
    </source>
</evidence>
<protein>
    <submittedName>
        <fullName evidence="8">Sigma-54 dependent transcriptional regulator</fullName>
    </submittedName>
</protein>
<dbReference type="GO" id="GO:0043565">
    <property type="term" value="F:sequence-specific DNA binding"/>
    <property type="evidence" value="ECO:0007669"/>
    <property type="project" value="InterPro"/>
</dbReference>
<dbReference type="SUPFAM" id="SSF46689">
    <property type="entry name" value="Homeodomain-like"/>
    <property type="match status" value="1"/>
</dbReference>
<dbReference type="SMART" id="SM00382">
    <property type="entry name" value="AAA"/>
    <property type="match status" value="1"/>
</dbReference>
<reference evidence="8" key="2">
    <citation type="submission" date="2021-04" db="EMBL/GenBank/DDBJ databases">
        <authorList>
            <person name="Gilroy R."/>
        </authorList>
    </citation>
    <scope>NUCLEOTIDE SEQUENCE</scope>
    <source>
        <strain evidence="8">8470</strain>
    </source>
</reference>
<dbReference type="Pfam" id="PF02954">
    <property type="entry name" value="HTH_8"/>
    <property type="match status" value="1"/>
</dbReference>
<keyword evidence="1" id="KW-0547">Nucleotide-binding</keyword>
<dbReference type="InterPro" id="IPR001789">
    <property type="entry name" value="Sig_transdc_resp-reg_receiver"/>
</dbReference>
<evidence type="ECO:0000259" key="7">
    <source>
        <dbReference type="PROSITE" id="PS50110"/>
    </source>
</evidence>
<dbReference type="Gene3D" id="3.40.50.300">
    <property type="entry name" value="P-loop containing nucleotide triphosphate hydrolases"/>
    <property type="match status" value="1"/>
</dbReference>
<name>A0A948TPF2_9BACT</name>
<dbReference type="InterPro" id="IPR011006">
    <property type="entry name" value="CheY-like_superfamily"/>
</dbReference>
<dbReference type="InterPro" id="IPR003593">
    <property type="entry name" value="AAA+_ATPase"/>
</dbReference>
<dbReference type="InterPro" id="IPR002197">
    <property type="entry name" value="HTH_Fis"/>
</dbReference>
<dbReference type="AlphaFoldDB" id="A0A948TPF2"/>
<comment type="caution">
    <text evidence="8">The sequence shown here is derived from an EMBL/GenBank/DDBJ whole genome shotgun (WGS) entry which is preliminary data.</text>
</comment>
<evidence type="ECO:0000256" key="4">
    <source>
        <dbReference type="ARBA" id="ARBA00023163"/>
    </source>
</evidence>
<keyword evidence="2" id="KW-0067">ATP-binding</keyword>
<dbReference type="Pfam" id="PF00072">
    <property type="entry name" value="Response_reg"/>
    <property type="match status" value="1"/>
</dbReference>
<organism evidence="8 9">
    <name type="scientific">Candidatus Phocaeicola excrementipullorum</name>
    <dbReference type="NCBI Taxonomy" id="2838731"/>
    <lineage>
        <taxon>Bacteria</taxon>
        <taxon>Pseudomonadati</taxon>
        <taxon>Bacteroidota</taxon>
        <taxon>Bacteroidia</taxon>
        <taxon>Bacteroidales</taxon>
        <taxon>Bacteroidaceae</taxon>
        <taxon>Phocaeicola</taxon>
    </lineage>
</organism>
<dbReference type="Gene3D" id="3.40.50.2300">
    <property type="match status" value="1"/>
</dbReference>
<evidence type="ECO:0000256" key="2">
    <source>
        <dbReference type="ARBA" id="ARBA00022840"/>
    </source>
</evidence>
<sequence length="454" mass="51024">MAKQGTLLIVDDNQNILTSLRYLLEEHFAQVLTLSSPTTLPTLIRQEPVDLILLDMNFSSGINNGNEGLYWLREIKRMKPQIQVVLFTAYADINLAVTGLKDGASDFVVKPWENGRLVQTLLEAYRKGNGKDKKKQLAPQMPDEGAMYWGESEAVKPLRMLVDKVSATDANILITGENGTGKDMLAREIHRLSNRRNGPMVTADMGAITESLFESELFGHVKGSFTDAHADRIGRFEAANGGTLFLDEIANLPYHLQAKLLTAIQKRSFVRVGSNRPQSTDIRLICATNRDLDEMVRKGEFREDLLFRINTIHLHIPALRERKEDILPLAGLFLKRYAAKYGRNLQGFDEEARKLLLSCPWYGNIRELQHVIEKAAILSDGDEVKTDALQLAPAHHPEPDRKAQTEEDMQTLDEMERSLIIKAIGKCSGNLSQAAAQLGVTRQTLYNKMKRYGI</sequence>
<dbReference type="SUPFAM" id="SSF52540">
    <property type="entry name" value="P-loop containing nucleoside triphosphate hydrolases"/>
    <property type="match status" value="1"/>
</dbReference>
<dbReference type="PANTHER" id="PTHR32071:SF113">
    <property type="entry name" value="ALGINATE BIOSYNTHESIS TRANSCRIPTIONAL REGULATORY PROTEIN ALGB"/>
    <property type="match status" value="1"/>
</dbReference>
<dbReference type="InterPro" id="IPR009057">
    <property type="entry name" value="Homeodomain-like_sf"/>
</dbReference>
<dbReference type="Pfam" id="PF25601">
    <property type="entry name" value="AAA_lid_14"/>
    <property type="match status" value="1"/>
</dbReference>
<dbReference type="InterPro" id="IPR025943">
    <property type="entry name" value="Sigma_54_int_dom_ATP-bd_2"/>
</dbReference>
<keyword evidence="5" id="KW-0597">Phosphoprotein</keyword>
<dbReference type="Pfam" id="PF00158">
    <property type="entry name" value="Sigma54_activat"/>
    <property type="match status" value="1"/>
</dbReference>
<feature type="domain" description="Sigma-54 factor interaction" evidence="6">
    <location>
        <begin position="148"/>
        <end position="377"/>
    </location>
</feature>
<dbReference type="SMART" id="SM00448">
    <property type="entry name" value="REC"/>
    <property type="match status" value="1"/>
</dbReference>
<dbReference type="InterPro" id="IPR058031">
    <property type="entry name" value="AAA_lid_NorR"/>
</dbReference>
<evidence type="ECO:0000256" key="3">
    <source>
        <dbReference type="ARBA" id="ARBA00023015"/>
    </source>
</evidence>
<keyword evidence="4" id="KW-0804">Transcription</keyword>
<evidence type="ECO:0000256" key="5">
    <source>
        <dbReference type="PROSITE-ProRule" id="PRU00169"/>
    </source>
</evidence>
<proteinExistence type="predicted"/>
<dbReference type="FunFam" id="3.40.50.300:FF:000006">
    <property type="entry name" value="DNA-binding transcriptional regulator NtrC"/>
    <property type="match status" value="1"/>
</dbReference>
<evidence type="ECO:0000259" key="6">
    <source>
        <dbReference type="PROSITE" id="PS50045"/>
    </source>
</evidence>
<dbReference type="PROSITE" id="PS50110">
    <property type="entry name" value="RESPONSE_REGULATORY"/>
    <property type="match status" value="1"/>
</dbReference>
<dbReference type="Proteomes" id="UP000784286">
    <property type="component" value="Unassembled WGS sequence"/>
</dbReference>
<reference evidence="8" key="1">
    <citation type="journal article" date="2021" name="PeerJ">
        <title>Extensive microbial diversity within the chicken gut microbiome revealed by metagenomics and culture.</title>
        <authorList>
            <person name="Gilroy R."/>
            <person name="Ravi A."/>
            <person name="Getino M."/>
            <person name="Pursley I."/>
            <person name="Horton D.L."/>
            <person name="Alikhan N.F."/>
            <person name="Baker D."/>
            <person name="Gharbi K."/>
            <person name="Hall N."/>
            <person name="Watson M."/>
            <person name="Adriaenssens E.M."/>
            <person name="Foster-Nyarko E."/>
            <person name="Jarju S."/>
            <person name="Secka A."/>
            <person name="Antonio M."/>
            <person name="Oren A."/>
            <person name="Chaudhuri R.R."/>
            <person name="La Ragione R."/>
            <person name="Hildebrand F."/>
            <person name="Pallen M.J."/>
        </authorList>
    </citation>
    <scope>NUCLEOTIDE SEQUENCE</scope>
    <source>
        <strain evidence="8">8470</strain>
    </source>
</reference>
<dbReference type="PROSITE" id="PS50045">
    <property type="entry name" value="SIGMA54_INTERACT_4"/>
    <property type="match status" value="1"/>
</dbReference>
<dbReference type="GO" id="GO:0005524">
    <property type="term" value="F:ATP binding"/>
    <property type="evidence" value="ECO:0007669"/>
    <property type="project" value="UniProtKB-KW"/>
</dbReference>
<evidence type="ECO:0000313" key="8">
    <source>
        <dbReference type="EMBL" id="MBU3857089.1"/>
    </source>
</evidence>
<dbReference type="CDD" id="cd00009">
    <property type="entry name" value="AAA"/>
    <property type="match status" value="1"/>
</dbReference>
<accession>A0A948TPF2</accession>
<gene>
    <name evidence="8" type="ORF">H9928_11215</name>
</gene>
<dbReference type="InterPro" id="IPR002078">
    <property type="entry name" value="Sigma_54_int"/>
</dbReference>